<evidence type="ECO:0000256" key="3">
    <source>
        <dbReference type="ARBA" id="ARBA00022448"/>
    </source>
</evidence>
<evidence type="ECO:0000313" key="9">
    <source>
        <dbReference type="Proteomes" id="UP000183508"/>
    </source>
</evidence>
<dbReference type="EMBL" id="FPBV01000010">
    <property type="protein sequence ID" value="SFU84575.1"/>
    <property type="molecule type" value="Genomic_DNA"/>
</dbReference>
<dbReference type="Gene3D" id="3.40.50.1980">
    <property type="entry name" value="Nitrogenase molybdenum iron protein domain"/>
    <property type="match status" value="2"/>
</dbReference>
<dbReference type="PROSITE" id="PS50983">
    <property type="entry name" value="FE_B12_PBP"/>
    <property type="match status" value="1"/>
</dbReference>
<name>A0A1I7JHB5_9BACL</name>
<dbReference type="Proteomes" id="UP000183508">
    <property type="component" value="Unassembled WGS sequence"/>
</dbReference>
<keyword evidence="9" id="KW-1185">Reference proteome</keyword>
<dbReference type="Pfam" id="PF01497">
    <property type="entry name" value="Peripla_BP_2"/>
    <property type="match status" value="1"/>
</dbReference>
<comment type="subcellular location">
    <subcellularLocation>
        <location evidence="1">Cell membrane</location>
        <topology evidence="1">Lipid-anchor</topology>
    </subcellularLocation>
</comment>
<reference evidence="9" key="1">
    <citation type="submission" date="2016-10" db="EMBL/GenBank/DDBJ databases">
        <authorList>
            <person name="Varghese N."/>
        </authorList>
    </citation>
    <scope>NUCLEOTIDE SEQUENCE [LARGE SCALE GENOMIC DNA]</scope>
    <source>
        <strain evidence="9">DSM 17980</strain>
    </source>
</reference>
<dbReference type="CDD" id="cd01146">
    <property type="entry name" value="FhuD"/>
    <property type="match status" value="1"/>
</dbReference>
<dbReference type="PANTHER" id="PTHR30532">
    <property type="entry name" value="IRON III DICITRATE-BINDING PERIPLASMIC PROTEIN"/>
    <property type="match status" value="1"/>
</dbReference>
<dbReference type="STRING" id="392015.SAMN05421543_11026"/>
<proteinExistence type="inferred from homology"/>
<dbReference type="SUPFAM" id="SSF53807">
    <property type="entry name" value="Helical backbone' metal receptor"/>
    <property type="match status" value="1"/>
</dbReference>
<dbReference type="PANTHER" id="PTHR30532:SF21">
    <property type="entry name" value="SIDEROPHORE-BINDING LIPOPROTEIN YFIY-RELATED"/>
    <property type="match status" value="1"/>
</dbReference>
<keyword evidence="4" id="KW-0732">Signal</keyword>
<dbReference type="FunFam" id="3.40.50.1980:FF:000003">
    <property type="entry name" value="Iron ABC transporter substrate-binding protein"/>
    <property type="match status" value="1"/>
</dbReference>
<sequence>MLSGSLARRRHLFGMLLALFATLMVVVTGCGQTTNQTAAQGTANSSEGNADQVVYTVQHAMGSTTIHGIPKRIVVLTNEGTEAVLALGIKPVGAVKSWEGNPWYPHIANEMQGVEVVGDENQPNIEKIAALKPDLILGNKMRQEKVYSQLSKIAPTVFSEDLRGDWKQNFQLYAKALHKEQEGAQKIAEFNQHVAQVRDKLGDKLSTQVSLVRFMPGTARIYYDDTFAGTILNEVGLKRPKAQQKHGFADNVTKERIPDMDGDVIFYYIYDTGDGKGKAVADDWTQDPLWKQLSAVKKNHVFTVDDSVWNTSGGILSANLMLDQLVDYLNKL</sequence>
<evidence type="ECO:0000256" key="2">
    <source>
        <dbReference type="ARBA" id="ARBA00008814"/>
    </source>
</evidence>
<keyword evidence="6" id="KW-0449">Lipoprotein</keyword>
<dbReference type="InterPro" id="IPR051313">
    <property type="entry name" value="Bact_iron-sidero_bind"/>
</dbReference>
<evidence type="ECO:0000313" key="8">
    <source>
        <dbReference type="EMBL" id="SFU84575.1"/>
    </source>
</evidence>
<gene>
    <name evidence="8" type="ORF">SAMN05421543_11026</name>
</gene>
<protein>
    <submittedName>
        <fullName evidence="8">Iron complex transport system substrate-binding protein</fullName>
    </submittedName>
</protein>
<dbReference type="GO" id="GO:0030288">
    <property type="term" value="C:outer membrane-bounded periplasmic space"/>
    <property type="evidence" value="ECO:0007669"/>
    <property type="project" value="TreeGrafter"/>
</dbReference>
<organism evidence="8 9">
    <name type="scientific">Alicyclobacillus macrosporangiidus</name>
    <dbReference type="NCBI Taxonomy" id="392015"/>
    <lineage>
        <taxon>Bacteria</taxon>
        <taxon>Bacillati</taxon>
        <taxon>Bacillota</taxon>
        <taxon>Bacilli</taxon>
        <taxon>Bacillales</taxon>
        <taxon>Alicyclobacillaceae</taxon>
        <taxon>Alicyclobacillus</taxon>
    </lineage>
</organism>
<evidence type="ECO:0000256" key="4">
    <source>
        <dbReference type="ARBA" id="ARBA00022729"/>
    </source>
</evidence>
<evidence type="ECO:0000259" key="7">
    <source>
        <dbReference type="PROSITE" id="PS50983"/>
    </source>
</evidence>
<keyword evidence="5" id="KW-0564">Palmitate</keyword>
<dbReference type="GO" id="GO:0005886">
    <property type="term" value="C:plasma membrane"/>
    <property type="evidence" value="ECO:0007669"/>
    <property type="project" value="UniProtKB-SubCell"/>
</dbReference>
<accession>A0A1I7JHB5</accession>
<evidence type="ECO:0000256" key="6">
    <source>
        <dbReference type="ARBA" id="ARBA00023288"/>
    </source>
</evidence>
<evidence type="ECO:0000256" key="5">
    <source>
        <dbReference type="ARBA" id="ARBA00023139"/>
    </source>
</evidence>
<dbReference type="AlphaFoldDB" id="A0A1I7JHB5"/>
<comment type="similarity">
    <text evidence="2">Belongs to the bacterial solute-binding protein 8 family.</text>
</comment>
<keyword evidence="3" id="KW-0813">Transport</keyword>
<dbReference type="RefSeq" id="WP_083430374.1">
    <property type="nucleotide sequence ID" value="NZ_FPBV01000010.1"/>
</dbReference>
<dbReference type="GO" id="GO:1901678">
    <property type="term" value="P:iron coordination entity transport"/>
    <property type="evidence" value="ECO:0007669"/>
    <property type="project" value="UniProtKB-ARBA"/>
</dbReference>
<feature type="domain" description="Fe/B12 periplasmic-binding" evidence="7">
    <location>
        <begin position="72"/>
        <end position="332"/>
    </location>
</feature>
<dbReference type="InterPro" id="IPR002491">
    <property type="entry name" value="ABC_transptr_periplasmic_BD"/>
</dbReference>
<evidence type="ECO:0000256" key="1">
    <source>
        <dbReference type="ARBA" id="ARBA00004193"/>
    </source>
</evidence>